<dbReference type="KEGG" id="rpe:RPE_1126"/>
<reference evidence="1" key="1">
    <citation type="submission" date="2006-09" db="EMBL/GenBank/DDBJ databases">
        <title>Complete sequence of Rhodopseudomonas palustris BisA53.</title>
        <authorList>
            <consortium name="US DOE Joint Genome Institute"/>
            <person name="Copeland A."/>
            <person name="Lucas S."/>
            <person name="Lapidus A."/>
            <person name="Barry K."/>
            <person name="Detter J.C."/>
            <person name="Glavina del Rio T."/>
            <person name="Hammon N."/>
            <person name="Israni S."/>
            <person name="Dalin E."/>
            <person name="Tice H."/>
            <person name="Pitluck S."/>
            <person name="Chain P."/>
            <person name="Malfatti S."/>
            <person name="Shin M."/>
            <person name="Vergez L."/>
            <person name="Schmutz J."/>
            <person name="Larimer F."/>
            <person name="Land M."/>
            <person name="Hauser L."/>
            <person name="Pelletier D.A."/>
            <person name="Kyrpides N."/>
            <person name="Kim E."/>
            <person name="Harwood C.S."/>
            <person name="Oda Y."/>
            <person name="Richardson P."/>
        </authorList>
    </citation>
    <scope>NUCLEOTIDE SEQUENCE [LARGE SCALE GENOMIC DNA]</scope>
    <source>
        <strain evidence="1">BisA53</strain>
    </source>
</reference>
<dbReference type="InterPro" id="IPR046574">
    <property type="entry name" value="DUF6634"/>
</dbReference>
<dbReference type="OrthoDB" id="7870532at2"/>
<dbReference type="STRING" id="316055.RPE_1126"/>
<dbReference type="HOGENOM" id="CLU_1915481_0_0_5"/>
<name>Q07SK6_RHOP5</name>
<protein>
    <submittedName>
        <fullName evidence="1">Uncharacterized protein</fullName>
    </submittedName>
</protein>
<organism evidence="1">
    <name type="scientific">Rhodopseudomonas palustris (strain BisA53)</name>
    <dbReference type="NCBI Taxonomy" id="316055"/>
    <lineage>
        <taxon>Bacteria</taxon>
        <taxon>Pseudomonadati</taxon>
        <taxon>Pseudomonadota</taxon>
        <taxon>Alphaproteobacteria</taxon>
        <taxon>Hyphomicrobiales</taxon>
        <taxon>Nitrobacteraceae</taxon>
        <taxon>Rhodopseudomonas</taxon>
    </lineage>
</organism>
<gene>
    <name evidence="1" type="ordered locus">RPE_1126</name>
</gene>
<dbReference type="AlphaFoldDB" id="Q07SK6"/>
<dbReference type="EMBL" id="CP000463">
    <property type="protein sequence ID" value="ABJ05078.1"/>
    <property type="molecule type" value="Genomic_DNA"/>
</dbReference>
<dbReference type="eggNOG" id="COG0466">
    <property type="taxonomic scope" value="Bacteria"/>
</dbReference>
<dbReference type="Pfam" id="PF20339">
    <property type="entry name" value="DUF6634"/>
    <property type="match status" value="1"/>
</dbReference>
<proteinExistence type="predicted"/>
<evidence type="ECO:0000313" key="1">
    <source>
        <dbReference type="EMBL" id="ABJ05078.1"/>
    </source>
</evidence>
<sequence>MLTRIFPFLDPCLITPELSERLHSLARDCAALEYDRSFVADRLQTAPVLDLYVPLLTPLGLHLVGQVTQHPLLGSRKIITSQLWWADPEGHWARTLSRFYRLARPADPDGLDHITTSSLFTFDDRDLEGDDF</sequence>
<accession>Q07SK6</accession>